<evidence type="ECO:0000313" key="3">
    <source>
        <dbReference type="Proteomes" id="UP000317243"/>
    </source>
</evidence>
<dbReference type="Proteomes" id="UP000317243">
    <property type="component" value="Unassembled WGS sequence"/>
</dbReference>
<feature type="signal peptide" evidence="1">
    <location>
        <begin position="1"/>
        <end position="25"/>
    </location>
</feature>
<evidence type="ECO:0000313" key="2">
    <source>
        <dbReference type="EMBL" id="TWT56995.1"/>
    </source>
</evidence>
<keyword evidence="1" id="KW-0732">Signal</keyword>
<proteinExistence type="predicted"/>
<feature type="chain" id="PRO_5022937898" description="Transporter" evidence="1">
    <location>
        <begin position="26"/>
        <end position="364"/>
    </location>
</feature>
<reference evidence="2 3" key="1">
    <citation type="submission" date="2019-02" db="EMBL/GenBank/DDBJ databases">
        <title>Deep-cultivation of Planctomycetes and their phenomic and genomic characterization uncovers novel biology.</title>
        <authorList>
            <person name="Wiegand S."/>
            <person name="Jogler M."/>
            <person name="Boedeker C."/>
            <person name="Pinto D."/>
            <person name="Vollmers J."/>
            <person name="Rivas-Marin E."/>
            <person name="Kohn T."/>
            <person name="Peeters S.H."/>
            <person name="Heuer A."/>
            <person name="Rast P."/>
            <person name="Oberbeckmann S."/>
            <person name="Bunk B."/>
            <person name="Jeske O."/>
            <person name="Meyerdierks A."/>
            <person name="Storesund J.E."/>
            <person name="Kallscheuer N."/>
            <person name="Luecker S."/>
            <person name="Lage O.M."/>
            <person name="Pohl T."/>
            <person name="Merkel B.J."/>
            <person name="Hornburger P."/>
            <person name="Mueller R.-W."/>
            <person name="Bruemmer F."/>
            <person name="Labrenz M."/>
            <person name="Spormann A.M."/>
            <person name="Op Den Camp H."/>
            <person name="Overmann J."/>
            <person name="Amann R."/>
            <person name="Jetten M.S.M."/>
            <person name="Mascher T."/>
            <person name="Medema M.H."/>
            <person name="Devos D.P."/>
            <person name="Kaster A.-K."/>
            <person name="Ovreas L."/>
            <person name="Rohde M."/>
            <person name="Galperin M.Y."/>
            <person name="Jogler C."/>
        </authorList>
    </citation>
    <scope>NUCLEOTIDE SEQUENCE [LARGE SCALE GENOMIC DNA]</scope>
    <source>
        <strain evidence="2 3">KOR42</strain>
    </source>
</reference>
<comment type="caution">
    <text evidence="2">The sequence shown here is derived from an EMBL/GenBank/DDBJ whole genome shotgun (WGS) entry which is preliminary data.</text>
</comment>
<dbReference type="AlphaFoldDB" id="A0A5C5X474"/>
<dbReference type="EMBL" id="SIHI01000001">
    <property type="protein sequence ID" value="TWT56995.1"/>
    <property type="molecule type" value="Genomic_DNA"/>
</dbReference>
<gene>
    <name evidence="2" type="ORF">KOR42_03510</name>
</gene>
<evidence type="ECO:0000256" key="1">
    <source>
        <dbReference type="SAM" id="SignalP"/>
    </source>
</evidence>
<dbReference type="RefSeq" id="WP_197440775.1">
    <property type="nucleotide sequence ID" value="NZ_SIHI01000001.1"/>
</dbReference>
<sequence precursor="true">MEFAHAKNIFKVMAVTLCLPSLVLAGGDQCIDCAPMNPYASPNPYSPSDPVASSSQSLDFSSPFSGGLGASSDVAVLPGYIESPIPMNHFRFRFDGLFDNETPDRAEFFYAQYRGLNADAPGPLSFGDIDAQDYSLYLELAPSDVFSVFFELPYRSVQPQGGVGNIQGGPIGDIDNSDSSGIGDINFGFKYALIRNCESVFTFQMRVYTPTGDAGEGLGTDHVTLEPGLLYQRSLTDRLTLFAEIKDWIPIDGSSFQGRDFSGNVLRYGIGTGYTCYDCNGITVTPLVEFVGWTVFDGLVTEARGNDIAVNNADTTIVNAKAGVRLNIERGNGSAHSIYAGFGQALTNEAWYDSIVRVDWGIIF</sequence>
<protein>
    <recommendedName>
        <fullName evidence="4">Transporter</fullName>
    </recommendedName>
</protein>
<dbReference type="InterPro" id="IPR025737">
    <property type="entry name" value="FApF"/>
</dbReference>
<dbReference type="Pfam" id="PF13557">
    <property type="entry name" value="Phenol_MetA_deg"/>
    <property type="match status" value="1"/>
</dbReference>
<organism evidence="2 3">
    <name type="scientific">Thalassoglobus neptunius</name>
    <dbReference type="NCBI Taxonomy" id="1938619"/>
    <lineage>
        <taxon>Bacteria</taxon>
        <taxon>Pseudomonadati</taxon>
        <taxon>Planctomycetota</taxon>
        <taxon>Planctomycetia</taxon>
        <taxon>Planctomycetales</taxon>
        <taxon>Planctomycetaceae</taxon>
        <taxon>Thalassoglobus</taxon>
    </lineage>
</organism>
<accession>A0A5C5X474</accession>
<name>A0A5C5X474_9PLAN</name>
<keyword evidence="3" id="KW-1185">Reference proteome</keyword>
<evidence type="ECO:0008006" key="4">
    <source>
        <dbReference type="Google" id="ProtNLM"/>
    </source>
</evidence>